<reference evidence="2 3" key="1">
    <citation type="submission" date="2018-11" db="EMBL/GenBank/DDBJ databases">
        <authorList>
            <person name="Lopez-Roques C."/>
            <person name="Donnadieu C."/>
            <person name="Bouchez O."/>
            <person name="Klopp C."/>
            <person name="Cabau C."/>
            <person name="Zahm M."/>
        </authorList>
    </citation>
    <scope>NUCLEOTIDE SEQUENCE [LARGE SCALE GENOMIC DNA]</scope>
    <source>
        <strain evidence="2">RS831</strain>
        <tissue evidence="2">Whole body</tissue>
    </source>
</reference>
<gene>
    <name evidence="2" type="ORF">OJAV_G00085660</name>
</gene>
<feature type="region of interest" description="Disordered" evidence="1">
    <location>
        <begin position="46"/>
        <end position="71"/>
    </location>
</feature>
<dbReference type="Proteomes" id="UP000283210">
    <property type="component" value="Chromosome 9"/>
</dbReference>
<proteinExistence type="predicted"/>
<evidence type="ECO:0000313" key="2">
    <source>
        <dbReference type="EMBL" id="RVE67816.1"/>
    </source>
</evidence>
<keyword evidence="3" id="KW-1185">Reference proteome</keyword>
<name>A0A437CYZ1_ORYJA</name>
<organism evidence="2 3">
    <name type="scientific">Oryzias javanicus</name>
    <name type="common">Javanese ricefish</name>
    <name type="synonym">Aplocheilus javanicus</name>
    <dbReference type="NCBI Taxonomy" id="123683"/>
    <lineage>
        <taxon>Eukaryota</taxon>
        <taxon>Metazoa</taxon>
        <taxon>Chordata</taxon>
        <taxon>Craniata</taxon>
        <taxon>Vertebrata</taxon>
        <taxon>Euteleostomi</taxon>
        <taxon>Actinopterygii</taxon>
        <taxon>Neopterygii</taxon>
        <taxon>Teleostei</taxon>
        <taxon>Neoteleostei</taxon>
        <taxon>Acanthomorphata</taxon>
        <taxon>Ovalentaria</taxon>
        <taxon>Atherinomorphae</taxon>
        <taxon>Beloniformes</taxon>
        <taxon>Adrianichthyidae</taxon>
        <taxon>Oryziinae</taxon>
        <taxon>Oryzias</taxon>
    </lineage>
</organism>
<evidence type="ECO:0000313" key="3">
    <source>
        <dbReference type="Proteomes" id="UP000283210"/>
    </source>
</evidence>
<sequence length="146" mass="16274">MSLRLPLVVLEPAASSPAAAAAAAAASALAATVPIRHLRHQQPVSLRIFDPNPSPPRLSSPLDCRGSRRNDRGMPSSDWLLELPITNPGSQLECSLVHSHVCQQSGTTFWRTFLWILFTFNNTHPRLFQTPFKDKIKFCFVIRVIF</sequence>
<reference evidence="2 3" key="2">
    <citation type="submission" date="2019-01" db="EMBL/GenBank/DDBJ databases">
        <title>A chromosome length genome reference of the Java medaka (oryzias javanicus).</title>
        <authorList>
            <person name="Herpin A."/>
            <person name="Takehana Y."/>
            <person name="Naruse K."/>
            <person name="Ansai S."/>
            <person name="Kawaguchi M."/>
        </authorList>
    </citation>
    <scope>NUCLEOTIDE SEQUENCE [LARGE SCALE GENOMIC DNA]</scope>
    <source>
        <strain evidence="2">RS831</strain>
        <tissue evidence="2">Whole body</tissue>
    </source>
</reference>
<accession>A0A437CYZ1</accession>
<dbReference type="AlphaFoldDB" id="A0A437CYZ1"/>
<dbReference type="EMBL" id="CM012445">
    <property type="protein sequence ID" value="RVE67816.1"/>
    <property type="molecule type" value="Genomic_DNA"/>
</dbReference>
<evidence type="ECO:0000256" key="1">
    <source>
        <dbReference type="SAM" id="MobiDB-lite"/>
    </source>
</evidence>
<protein>
    <submittedName>
        <fullName evidence="2">Uncharacterized protein</fullName>
    </submittedName>
</protein>